<evidence type="ECO:0000256" key="1">
    <source>
        <dbReference type="SAM" id="MobiDB-lite"/>
    </source>
</evidence>
<reference evidence="2" key="1">
    <citation type="journal article" date="2020" name="New Phytol.">
        <title>Comparative genomics reveals dynamic genome evolution in host specialist ectomycorrhizal fungi.</title>
        <authorList>
            <person name="Lofgren L.A."/>
            <person name="Nguyen N.H."/>
            <person name="Vilgalys R."/>
            <person name="Ruytinx J."/>
            <person name="Liao H.L."/>
            <person name="Branco S."/>
            <person name="Kuo A."/>
            <person name="LaButti K."/>
            <person name="Lipzen A."/>
            <person name="Andreopoulos W."/>
            <person name="Pangilinan J."/>
            <person name="Riley R."/>
            <person name="Hundley H."/>
            <person name="Na H."/>
            <person name="Barry K."/>
            <person name="Grigoriev I.V."/>
            <person name="Stajich J.E."/>
            <person name="Kennedy P.G."/>
        </authorList>
    </citation>
    <scope>NUCLEOTIDE SEQUENCE</scope>
    <source>
        <strain evidence="2">S12</strain>
    </source>
</reference>
<accession>A0A9P7ANT7</accession>
<sequence>MSDSGSNSISFSSDSGSDSADEGTQCQPVAPPSSGASIEHYQQYIKYLQLQQGQLQQRNASLNESNGILAAQQLKRSRKRPQTLSSRVSSMSQTASAILSASESAVSAPASSTTNDVDKLILSLAKKYALTTEMFLPDKVIFQTDCPDPAVDFSNPNRYAKKSTAKDALVAELYASIDHTLHAQMRTNAFFNQFGSGMQQARSSFLNSLRTVAGGIFNMPNEFFVSKYDRTSLSQELDSHRKGKAMKVAVCGKMSLYSKARGGPPSYAKMWKLTSCTPGLIAFSVTSEFSGDGVGAISSIAYHSLFQTVKKFFVVKWNHQRIKSVVEQINGYVFDGTVKTQPSNDTQCTMEQVTESLDRVMAALDASDSDSNDDSDSLEYVNLPVQAANIHPTVTAAAAATISTLQPKTAVDAPQLEAAVPQPKAAVPQPKAAVPQSEAAAPGPIIQVDTSLQPSISTPCFSTPMAPCVETLVDAQGQSEDVSPAIGLVTIAKPQAKASRGRRKPKSQTLASDSTTIRRSSRHAVA</sequence>
<proteinExistence type="predicted"/>
<dbReference type="RefSeq" id="XP_041159567.1">
    <property type="nucleotide sequence ID" value="XM_041308597.1"/>
</dbReference>
<keyword evidence="3" id="KW-1185">Reference proteome</keyword>
<gene>
    <name evidence="2" type="ORF">HD556DRAFT_1479561</name>
</gene>
<protein>
    <submittedName>
        <fullName evidence="2">Uncharacterized protein</fullName>
    </submittedName>
</protein>
<evidence type="ECO:0000313" key="3">
    <source>
        <dbReference type="Proteomes" id="UP000719766"/>
    </source>
</evidence>
<organism evidence="2 3">
    <name type="scientific">Suillus plorans</name>
    <dbReference type="NCBI Taxonomy" id="116603"/>
    <lineage>
        <taxon>Eukaryota</taxon>
        <taxon>Fungi</taxon>
        <taxon>Dikarya</taxon>
        <taxon>Basidiomycota</taxon>
        <taxon>Agaricomycotina</taxon>
        <taxon>Agaricomycetes</taxon>
        <taxon>Agaricomycetidae</taxon>
        <taxon>Boletales</taxon>
        <taxon>Suillineae</taxon>
        <taxon>Suillaceae</taxon>
        <taxon>Suillus</taxon>
    </lineage>
</organism>
<dbReference type="OrthoDB" id="3231188at2759"/>
<name>A0A9P7ANT7_9AGAM</name>
<dbReference type="EMBL" id="JABBWE010000032">
    <property type="protein sequence ID" value="KAG1793078.1"/>
    <property type="molecule type" value="Genomic_DNA"/>
</dbReference>
<feature type="compositionally biased region" description="Low complexity" evidence="1">
    <location>
        <begin position="1"/>
        <end position="18"/>
    </location>
</feature>
<comment type="caution">
    <text evidence="2">The sequence shown here is derived from an EMBL/GenBank/DDBJ whole genome shotgun (WGS) entry which is preliminary data.</text>
</comment>
<feature type="region of interest" description="Disordered" evidence="1">
    <location>
        <begin position="1"/>
        <end position="35"/>
    </location>
</feature>
<evidence type="ECO:0000313" key="2">
    <source>
        <dbReference type="EMBL" id="KAG1793078.1"/>
    </source>
</evidence>
<feature type="compositionally biased region" description="Polar residues" evidence="1">
    <location>
        <begin position="507"/>
        <end position="518"/>
    </location>
</feature>
<dbReference type="GeneID" id="64602361"/>
<dbReference type="Proteomes" id="UP000719766">
    <property type="component" value="Unassembled WGS sequence"/>
</dbReference>
<feature type="region of interest" description="Disordered" evidence="1">
    <location>
        <begin position="493"/>
        <end position="526"/>
    </location>
</feature>
<dbReference type="AlphaFoldDB" id="A0A9P7ANT7"/>